<reference evidence="2 3" key="1">
    <citation type="submission" date="2019-02" db="EMBL/GenBank/DDBJ databases">
        <title>Kribbella capetownensis sp. nov. and Kribbella speibonae sp. nov., isolated from soil.</title>
        <authorList>
            <person name="Curtis S.M."/>
            <person name="Norton I."/>
            <person name="Everest G.J."/>
            <person name="Meyers P.R."/>
        </authorList>
    </citation>
    <scope>NUCLEOTIDE SEQUENCE [LARGE SCALE GENOMIC DNA]</scope>
    <source>
        <strain evidence="2 3">KCTC 29219</strain>
    </source>
</reference>
<keyword evidence="2" id="KW-0540">Nuclease</keyword>
<dbReference type="RefSeq" id="WP_131335770.1">
    <property type="nucleotide sequence ID" value="NZ_SJJZ01000001.1"/>
</dbReference>
<organism evidence="2 3">
    <name type="scientific">Kribbella soli</name>
    <dbReference type="NCBI Taxonomy" id="1124743"/>
    <lineage>
        <taxon>Bacteria</taxon>
        <taxon>Bacillati</taxon>
        <taxon>Actinomycetota</taxon>
        <taxon>Actinomycetes</taxon>
        <taxon>Propionibacteriales</taxon>
        <taxon>Kribbellaceae</taxon>
        <taxon>Kribbella</taxon>
    </lineage>
</organism>
<dbReference type="GO" id="GO:0008270">
    <property type="term" value="F:zinc ion binding"/>
    <property type="evidence" value="ECO:0007669"/>
    <property type="project" value="InterPro"/>
</dbReference>
<keyword evidence="2" id="KW-0378">Hydrolase</keyword>
<feature type="domain" description="HNH nuclease" evidence="1">
    <location>
        <begin position="70"/>
        <end position="120"/>
    </location>
</feature>
<dbReference type="Gene3D" id="1.10.30.50">
    <property type="match status" value="1"/>
</dbReference>
<proteinExistence type="predicted"/>
<dbReference type="InterPro" id="IPR003615">
    <property type="entry name" value="HNH_nuc"/>
</dbReference>
<dbReference type="PANTHER" id="PTHR33877">
    <property type="entry name" value="SLL1193 PROTEIN"/>
    <property type="match status" value="1"/>
</dbReference>
<evidence type="ECO:0000313" key="2">
    <source>
        <dbReference type="EMBL" id="TCC11277.1"/>
    </source>
</evidence>
<name>A0A4R0HIT6_9ACTN</name>
<dbReference type="AlphaFoldDB" id="A0A4R0HIT6"/>
<dbReference type="GO" id="GO:0004519">
    <property type="term" value="F:endonuclease activity"/>
    <property type="evidence" value="ECO:0007669"/>
    <property type="project" value="UniProtKB-KW"/>
</dbReference>
<protein>
    <submittedName>
        <fullName evidence="2">HNH endonuclease</fullName>
    </submittedName>
</protein>
<dbReference type="InterPro" id="IPR052892">
    <property type="entry name" value="NA-targeting_endonuclease"/>
</dbReference>
<dbReference type="CDD" id="cd00085">
    <property type="entry name" value="HNHc"/>
    <property type="match status" value="1"/>
</dbReference>
<keyword evidence="3" id="KW-1185">Reference proteome</keyword>
<dbReference type="Proteomes" id="UP000292346">
    <property type="component" value="Unassembled WGS sequence"/>
</dbReference>
<dbReference type="Pfam" id="PF01844">
    <property type="entry name" value="HNH"/>
    <property type="match status" value="1"/>
</dbReference>
<dbReference type="PANTHER" id="PTHR33877:SF2">
    <property type="entry name" value="OS07G0170200 PROTEIN"/>
    <property type="match status" value="1"/>
</dbReference>
<evidence type="ECO:0000259" key="1">
    <source>
        <dbReference type="SMART" id="SM00507"/>
    </source>
</evidence>
<dbReference type="InterPro" id="IPR002711">
    <property type="entry name" value="HNH"/>
</dbReference>
<comment type="caution">
    <text evidence="2">The sequence shown here is derived from an EMBL/GenBank/DDBJ whole genome shotgun (WGS) entry which is preliminary data.</text>
</comment>
<dbReference type="EMBL" id="SJJZ01000001">
    <property type="protein sequence ID" value="TCC11277.1"/>
    <property type="molecule type" value="Genomic_DNA"/>
</dbReference>
<dbReference type="SMART" id="SM00507">
    <property type="entry name" value="HNHc"/>
    <property type="match status" value="1"/>
</dbReference>
<keyword evidence="2" id="KW-0255">Endonuclease</keyword>
<dbReference type="GO" id="GO:0003676">
    <property type="term" value="F:nucleic acid binding"/>
    <property type="evidence" value="ECO:0007669"/>
    <property type="project" value="InterPro"/>
</dbReference>
<gene>
    <name evidence="2" type="ORF">E0H45_08335</name>
</gene>
<dbReference type="OrthoDB" id="9802901at2"/>
<evidence type="ECO:0000313" key="3">
    <source>
        <dbReference type="Proteomes" id="UP000292346"/>
    </source>
</evidence>
<sequence length="148" mass="16536">MSGVIVLNASYEQLHVVSIPHAIRMLVREVAVVEEAHDGASIGPFPLPRVLRLVRYVVMKWRYASGRLQYTRAGVLKRDKYTCAYCGQLGATTMDHVIPRSRGGRGEWLNAVAAHAECNEKKGSRTPEEAGMPLRWQPWVPSRAEIAL</sequence>
<accession>A0A4R0HIT6</accession>